<proteinExistence type="predicted"/>
<evidence type="ECO:0000313" key="2">
    <source>
        <dbReference type="EMBL" id="NEZ60401.1"/>
    </source>
</evidence>
<feature type="compositionally biased region" description="Low complexity" evidence="1">
    <location>
        <begin position="1304"/>
        <end position="1314"/>
    </location>
</feature>
<organism evidence="2 3">
    <name type="scientific">Adonisia turfae CCMR0081</name>
    <dbReference type="NCBI Taxonomy" id="2292702"/>
    <lineage>
        <taxon>Bacteria</taxon>
        <taxon>Bacillati</taxon>
        <taxon>Cyanobacteriota</taxon>
        <taxon>Adonisia</taxon>
        <taxon>Adonisia turfae</taxon>
    </lineage>
</organism>
<feature type="region of interest" description="Disordered" evidence="1">
    <location>
        <begin position="545"/>
        <end position="585"/>
    </location>
</feature>
<feature type="region of interest" description="Disordered" evidence="1">
    <location>
        <begin position="1124"/>
        <end position="1180"/>
    </location>
</feature>
<feature type="compositionally biased region" description="Polar residues" evidence="1">
    <location>
        <begin position="1429"/>
        <end position="1443"/>
    </location>
</feature>
<feature type="compositionally biased region" description="Polar residues" evidence="1">
    <location>
        <begin position="720"/>
        <end position="751"/>
    </location>
</feature>
<feature type="compositionally biased region" description="Polar residues" evidence="1">
    <location>
        <begin position="987"/>
        <end position="1024"/>
    </location>
</feature>
<evidence type="ECO:0000256" key="1">
    <source>
        <dbReference type="SAM" id="MobiDB-lite"/>
    </source>
</evidence>
<accession>A0A6M0RXE2</accession>
<feature type="compositionally biased region" description="Polar residues" evidence="1">
    <location>
        <begin position="564"/>
        <end position="584"/>
    </location>
</feature>
<feature type="region of interest" description="Disordered" evidence="1">
    <location>
        <begin position="1"/>
        <end position="86"/>
    </location>
</feature>
<sequence>MESPVQRSADLIQSTGESNKSAQVDTTQSIEFGQTDATQLSANNLAETETIQNLSHSQSVANSEESVQRRVDLSGSPKVSNDSGPVETTQVVGDAIAHKSNNHSNTLPTANIHSTLQRATDIAESPQTIEPDKSPSVQQLHSELTTTDITYSQADTLISRASNQPTVSQQPPINNPSEASLPDVSISSQSLSHQTESIQRVTESKSPSNSVSDKLGSANAAQPLPNDPQTNEFSSDIQSISNSVKSSQRAAESIELTPLVSHESHQINPTQLSDTKGASASFTPEVPLKDSSIQCFSEVSNTESQSFDSNEILPQRDFSTENKIQSKDESQPSISMQQAVNPSKITSAPSTDSNQQENLQSSAAPDGIQAANQSAFVANQLTSSPEIQTALDQTEISPQANLSPTASAPIQRQPSDLSGTPDNIEDSPSIHPQIELSLSNQQDPTLSNQQDPTFNSPALDLGTPAIPPESMGSVQRSTIEPIQSKNVADQISPQDRTAVSQASVTPDLPTIAQNTSHSQVQRSPSSSDVGNNSIAVQLPLSQLSSQLSSQQSAETEFNHKSDTQDTSTSAEPVQHTTVEPTVATSIEADRVSSDNFPDIQVNESSNVQHVATSAGSIQCADEPRQTITSAPIPTDIAHPHHAPEVKTTIQKSSTGQSVAGLTSGPTSDPTSGPTEMVQRATNLNQATASGSHQSNQTDVAIPDSLKAAQDIPESSDERPISSSPTSIQRTISPQLTSSVSPELTQSSDDCSKETQVNVLKDLQAATSSLEVPVQRVYESVHLASPGSIETDISCPQKAEQIIQEVSDVHSISDSINPIQRTNEVTQTTTSISPDKLTQSSNKLSGEAQTQNLKDVQSISHSATSVQRATESSQPTALDVYKPSQENIAPPDRSSIDQIIQEQNHEQAISGPTESIQRVPNSTQPSESISYGLSQSFDDSSEENQVSKLNNVQPIATSAISIQHVTEASQTTSTLNSTDTDHPDRLTESQTIQKSSHGQSDVTSTGSVQRTTDLTQPTASDPDVLNQTDAASLKGWSETQINELHDAALGSDATPSVQRVPKPGQLTDSSPSRTRSVNNVTNIQEPTTRHSDSANSPTPDSPIQRQVANFNRSEVSQSATLPLNQTPLENSQRSNHPNGSNLSAISGQPPVLQPSQENKKHGLANNTLSESKQTPIEPTTVQRDVISDSVAEQITQFGTSNNSSMQLGDTQIQSPESGRGEFASLKSTGQRSSNIAFDSPKLQRSSETKDKSATSISTSITSTHKDVLTPSRQKQSLAVLRSLSVLEPLPSLHGKPSQTSLKGNSTASELPSSSSTIQRQTINDIPGEWSTLESLVADLTNSHPQNSPAFDQPTNTDSESTTQPSKTNSDTIQRQVSNVNNGSSQQQHAITNIPGNGSNLENLVTPVQRKLSGHQSTKKASSQQSSPTARKSTSKPSQITSASPTVKLAKPATVTVQHQVASPVSSTKPTVVIQASPDNSSTVTVSADAQTDDSHNYSKYLEMLVQEVYSLLRQRLSLEQERRGPKYPR</sequence>
<feature type="compositionally biased region" description="Polar residues" evidence="1">
    <location>
        <begin position="162"/>
        <end position="178"/>
    </location>
</feature>
<feature type="region of interest" description="Disordered" evidence="1">
    <location>
        <begin position="1196"/>
        <end position="1270"/>
    </location>
</feature>
<keyword evidence="3" id="KW-1185">Reference proteome</keyword>
<feature type="compositionally biased region" description="Polar residues" evidence="1">
    <location>
        <begin position="812"/>
        <end position="875"/>
    </location>
</feature>
<feature type="compositionally biased region" description="Polar residues" evidence="1">
    <location>
        <begin position="436"/>
        <end position="456"/>
    </location>
</feature>
<reference evidence="2 3" key="1">
    <citation type="journal article" date="2020" name="Microb. Ecol.">
        <title>Ecogenomics of the Marine Benthic Filamentous Cyanobacterium Adonisia.</title>
        <authorList>
            <person name="Walter J.M."/>
            <person name="Coutinho F.H."/>
            <person name="Leomil L."/>
            <person name="Hargreaves P.I."/>
            <person name="Campeao M.E."/>
            <person name="Vieira V.V."/>
            <person name="Silva B.S."/>
            <person name="Fistarol G.O."/>
            <person name="Salomon P.S."/>
            <person name="Sawabe T."/>
            <person name="Mino S."/>
            <person name="Hosokawa M."/>
            <person name="Miyashita H."/>
            <person name="Maruyama F."/>
            <person name="van Verk M.C."/>
            <person name="Dutilh B.E."/>
            <person name="Thompson C.C."/>
            <person name="Thompson F.L."/>
        </authorList>
    </citation>
    <scope>NUCLEOTIDE SEQUENCE [LARGE SCALE GENOMIC DNA]</scope>
    <source>
        <strain evidence="2 3">CCMR0081</strain>
    </source>
</reference>
<feature type="region of interest" description="Disordered" evidence="1">
    <location>
        <begin position="261"/>
        <end position="285"/>
    </location>
</feature>
<feature type="region of interest" description="Disordered" evidence="1">
    <location>
        <begin position="299"/>
        <end position="362"/>
    </location>
</feature>
<feature type="compositionally biased region" description="Low complexity" evidence="1">
    <location>
        <begin position="1417"/>
        <end position="1428"/>
    </location>
</feature>
<feature type="compositionally biased region" description="Polar residues" evidence="1">
    <location>
        <begin position="77"/>
        <end position="86"/>
    </location>
</feature>
<feature type="compositionally biased region" description="Polar residues" evidence="1">
    <location>
        <begin position="1224"/>
        <end position="1235"/>
    </location>
</feature>
<feature type="region of interest" description="Disordered" evidence="1">
    <location>
        <begin position="1288"/>
        <end position="1317"/>
    </location>
</feature>
<feature type="compositionally biased region" description="Polar residues" evidence="1">
    <location>
        <begin position="1339"/>
        <end position="1401"/>
    </location>
</feature>
<feature type="compositionally biased region" description="Polar residues" evidence="1">
    <location>
        <begin position="185"/>
        <end position="212"/>
    </location>
</feature>
<feature type="compositionally biased region" description="Polar residues" evidence="1">
    <location>
        <begin position="1163"/>
        <end position="1180"/>
    </location>
</feature>
<feature type="region of interest" description="Disordered" evidence="1">
    <location>
        <begin position="1339"/>
        <end position="1448"/>
    </location>
</feature>
<feature type="compositionally biased region" description="Polar residues" evidence="1">
    <location>
        <begin position="1124"/>
        <end position="1145"/>
    </location>
</feature>
<feature type="compositionally biased region" description="Polar residues" evidence="1">
    <location>
        <begin position="647"/>
        <end position="676"/>
    </location>
</feature>
<name>A0A6M0RXE2_9CYAN</name>
<feature type="compositionally biased region" description="Polar residues" evidence="1">
    <location>
        <begin position="266"/>
        <end position="282"/>
    </location>
</feature>
<protein>
    <submittedName>
        <fullName evidence="2">Uncharacterized protein</fullName>
    </submittedName>
</protein>
<comment type="caution">
    <text evidence="2">The sequence shown here is derived from an EMBL/GenBank/DDBJ whole genome shotgun (WGS) entry which is preliminary data.</text>
</comment>
<feature type="region of interest" description="Disordered" evidence="1">
    <location>
        <begin position="812"/>
        <end position="876"/>
    </location>
</feature>
<evidence type="ECO:0000313" key="3">
    <source>
        <dbReference type="Proteomes" id="UP000481033"/>
    </source>
</evidence>
<feature type="compositionally biased region" description="Polar residues" evidence="1">
    <location>
        <begin position="1092"/>
        <end position="1103"/>
    </location>
</feature>
<feature type="region of interest" description="Disordered" evidence="1">
    <location>
        <begin position="646"/>
        <end position="676"/>
    </location>
</feature>
<feature type="region of interest" description="Disordered" evidence="1">
    <location>
        <begin position="1046"/>
        <end position="1103"/>
    </location>
</feature>
<dbReference type="EMBL" id="QXHD01000004">
    <property type="protein sequence ID" value="NEZ60401.1"/>
    <property type="molecule type" value="Genomic_DNA"/>
</dbReference>
<feature type="compositionally biased region" description="Polar residues" evidence="1">
    <location>
        <begin position="11"/>
        <end position="65"/>
    </location>
</feature>
<feature type="region of interest" description="Disordered" evidence="1">
    <location>
        <begin position="400"/>
        <end position="477"/>
    </location>
</feature>
<feature type="region of interest" description="Disordered" evidence="1">
    <location>
        <begin position="513"/>
        <end position="532"/>
    </location>
</feature>
<feature type="region of interest" description="Disordered" evidence="1">
    <location>
        <begin position="903"/>
        <end position="944"/>
    </location>
</feature>
<gene>
    <name evidence="2" type="ORF">DXZ20_33130</name>
</gene>
<feature type="compositionally biased region" description="Low complexity" evidence="1">
    <location>
        <begin position="516"/>
        <end position="527"/>
    </location>
</feature>
<feature type="compositionally biased region" description="Polar residues" evidence="1">
    <location>
        <begin position="331"/>
        <end position="362"/>
    </location>
</feature>
<feature type="compositionally biased region" description="Polar residues" evidence="1">
    <location>
        <begin position="1065"/>
        <end position="1085"/>
    </location>
</feature>
<feature type="region of interest" description="Disordered" evidence="1">
    <location>
        <begin position="708"/>
        <end position="751"/>
    </location>
</feature>
<feature type="region of interest" description="Disordered" evidence="1">
    <location>
        <begin position="162"/>
        <end position="249"/>
    </location>
</feature>
<feature type="compositionally biased region" description="Polar residues" evidence="1">
    <location>
        <begin position="400"/>
        <end position="421"/>
    </location>
</feature>
<dbReference type="Proteomes" id="UP000481033">
    <property type="component" value="Unassembled WGS sequence"/>
</dbReference>
<feature type="compositionally biased region" description="Polar residues" evidence="1">
    <location>
        <begin position="227"/>
        <end position="249"/>
    </location>
</feature>
<feature type="compositionally biased region" description="Polar residues" evidence="1">
    <location>
        <begin position="299"/>
        <end position="309"/>
    </location>
</feature>
<feature type="compositionally biased region" description="Basic and acidic residues" evidence="1">
    <location>
        <begin position="318"/>
        <end position="330"/>
    </location>
</feature>
<feature type="compositionally biased region" description="Polar residues" evidence="1">
    <location>
        <begin position="967"/>
        <end position="977"/>
    </location>
</feature>
<feature type="region of interest" description="Disordered" evidence="1">
    <location>
        <begin position="967"/>
        <end position="1024"/>
    </location>
</feature>
<feature type="compositionally biased region" description="Polar residues" evidence="1">
    <location>
        <begin position="1196"/>
        <end position="1215"/>
    </location>
</feature>